<dbReference type="Proteomes" id="UP000887458">
    <property type="component" value="Unassembled WGS sequence"/>
</dbReference>
<comment type="caution">
    <text evidence="1">The sequence shown here is derived from an EMBL/GenBank/DDBJ whole genome shotgun (WGS) entry which is preliminary data.</text>
</comment>
<accession>A0ABQ8JBQ2</accession>
<gene>
    <name evidence="1" type="ORF">DERP_001870</name>
</gene>
<organism evidence="1 2">
    <name type="scientific">Dermatophagoides pteronyssinus</name>
    <name type="common">European house dust mite</name>
    <dbReference type="NCBI Taxonomy" id="6956"/>
    <lineage>
        <taxon>Eukaryota</taxon>
        <taxon>Metazoa</taxon>
        <taxon>Ecdysozoa</taxon>
        <taxon>Arthropoda</taxon>
        <taxon>Chelicerata</taxon>
        <taxon>Arachnida</taxon>
        <taxon>Acari</taxon>
        <taxon>Acariformes</taxon>
        <taxon>Sarcoptiformes</taxon>
        <taxon>Astigmata</taxon>
        <taxon>Psoroptidia</taxon>
        <taxon>Analgoidea</taxon>
        <taxon>Pyroglyphidae</taxon>
        <taxon>Dermatophagoidinae</taxon>
        <taxon>Dermatophagoides</taxon>
    </lineage>
</organism>
<protein>
    <submittedName>
        <fullName evidence="1">Uncharacterized protein</fullName>
    </submittedName>
</protein>
<evidence type="ECO:0000313" key="2">
    <source>
        <dbReference type="Proteomes" id="UP000887458"/>
    </source>
</evidence>
<evidence type="ECO:0000313" key="1">
    <source>
        <dbReference type="EMBL" id="KAH9420036.1"/>
    </source>
</evidence>
<sequence length="93" mass="10906">MFLFVKEIHSYDLKKTNWQLEKKLVSSLANFYVDDDDENPTTSLHSMTTVITFPNPKIHLDSKLNSMMRNNNRIESLPPFYFGYICSNDIVNE</sequence>
<proteinExistence type="predicted"/>
<reference evidence="1 2" key="2">
    <citation type="journal article" date="2022" name="Mol. Biol. Evol.">
        <title>Comparative Genomics Reveals Insights into the Divergent Evolution of Astigmatic Mites and Household Pest Adaptations.</title>
        <authorList>
            <person name="Xiong Q."/>
            <person name="Wan A.T."/>
            <person name="Liu X."/>
            <person name="Fung C.S."/>
            <person name="Xiao X."/>
            <person name="Malainual N."/>
            <person name="Hou J."/>
            <person name="Wang L."/>
            <person name="Wang M."/>
            <person name="Yang K.Y."/>
            <person name="Cui Y."/>
            <person name="Leung E.L."/>
            <person name="Nong W."/>
            <person name="Shin S.K."/>
            <person name="Au S.W."/>
            <person name="Jeong K.Y."/>
            <person name="Chew F.T."/>
            <person name="Hui J.H."/>
            <person name="Leung T.F."/>
            <person name="Tungtrongchitr A."/>
            <person name="Zhong N."/>
            <person name="Liu Z."/>
            <person name="Tsui S.K."/>
        </authorList>
    </citation>
    <scope>NUCLEOTIDE SEQUENCE [LARGE SCALE GENOMIC DNA]</scope>
    <source>
        <strain evidence="1">Derp</strain>
    </source>
</reference>
<name>A0ABQ8JBQ2_DERPT</name>
<reference evidence="1 2" key="1">
    <citation type="journal article" date="2018" name="J. Allergy Clin. Immunol.">
        <title>High-quality assembly of Dermatophagoides pteronyssinus genome and transcriptome reveals a wide range of novel allergens.</title>
        <authorList>
            <person name="Liu X.Y."/>
            <person name="Yang K.Y."/>
            <person name="Wang M.Q."/>
            <person name="Kwok J.S."/>
            <person name="Zeng X."/>
            <person name="Yang Z."/>
            <person name="Xiao X.J."/>
            <person name="Lau C.P."/>
            <person name="Li Y."/>
            <person name="Huang Z.M."/>
            <person name="Ba J.G."/>
            <person name="Yim A.K."/>
            <person name="Ouyang C.Y."/>
            <person name="Ngai S.M."/>
            <person name="Chan T.F."/>
            <person name="Leung E.L."/>
            <person name="Liu L."/>
            <person name="Liu Z.G."/>
            <person name="Tsui S.K."/>
        </authorList>
    </citation>
    <scope>NUCLEOTIDE SEQUENCE [LARGE SCALE GENOMIC DNA]</scope>
    <source>
        <strain evidence="1">Derp</strain>
    </source>
</reference>
<dbReference type="EMBL" id="NJHN03000054">
    <property type="protein sequence ID" value="KAH9420036.1"/>
    <property type="molecule type" value="Genomic_DNA"/>
</dbReference>
<keyword evidence="2" id="KW-1185">Reference proteome</keyword>